<reference evidence="1 3" key="1">
    <citation type="submission" date="2015-02" db="EMBL/GenBank/DDBJ databases">
        <authorList>
            <person name="Chooi Y.-H."/>
        </authorList>
    </citation>
    <scope>NUCLEOTIDE SEQUENCE [LARGE SCALE GENOMIC DNA]</scope>
    <source>
        <strain evidence="1">E3</strain>
    </source>
</reference>
<sequence>MSSATPATPAKPAFVPVFFKDFGKTVTDILKPSKYELGKQVEIKTKAQNGVSFTASSSLLEDDVPGKLLIKSSVCKATDVEGELHTSGKFVGKVTSERVTDGLKVIASNEVLPGKGSSVHVVEAQYARNNVALTAAVTSNLFKDYKLDGSFVFGYEGVSFGGQTTYKDNALTDYNGGIEYANPEFKVTLKTANKADKVVASYSHAVNSTTSVIGSFGYDLGKASPGKEFSIGGTHKIDDVSSVTSVFTSKGSSGVLSALYEVKVQPTTTLSLGTVVDLHDTTRQKFGFKLTLG</sequence>
<dbReference type="AlphaFoldDB" id="A0A0G4J4P2"/>
<evidence type="ECO:0000313" key="3">
    <source>
        <dbReference type="Proteomes" id="UP000039324"/>
    </source>
</evidence>
<name>A0A0G4J4P2_PLABS</name>
<protein>
    <submittedName>
        <fullName evidence="1">Uncharacterized protein</fullName>
    </submittedName>
</protein>
<dbReference type="EMBL" id="CDSF01000124">
    <property type="protein sequence ID" value="CEP02334.1"/>
    <property type="molecule type" value="Genomic_DNA"/>
</dbReference>
<accession>A0A0G4J4P2</accession>
<dbReference type="Pfam" id="PF01459">
    <property type="entry name" value="Porin_3"/>
    <property type="match status" value="1"/>
</dbReference>
<dbReference type="Proteomes" id="UP000290189">
    <property type="component" value="Unassembled WGS sequence"/>
</dbReference>
<gene>
    <name evidence="1" type="ORF">PBRA_008918</name>
    <name evidence="2" type="ORF">PLBR_LOCUS954</name>
</gene>
<proteinExistence type="predicted"/>
<evidence type="ECO:0000313" key="4">
    <source>
        <dbReference type="Proteomes" id="UP000290189"/>
    </source>
</evidence>
<dbReference type="GO" id="GO:0008308">
    <property type="term" value="F:voltage-gated monoatomic anion channel activity"/>
    <property type="evidence" value="ECO:0007669"/>
    <property type="project" value="InterPro"/>
</dbReference>
<geneLocation type="mitochondrion" evidence="2"/>
<dbReference type="InterPro" id="IPR023614">
    <property type="entry name" value="Porin_dom_sf"/>
</dbReference>
<organism evidence="1 3">
    <name type="scientific">Plasmodiophora brassicae</name>
    <name type="common">Clubroot disease agent</name>
    <dbReference type="NCBI Taxonomy" id="37360"/>
    <lineage>
        <taxon>Eukaryota</taxon>
        <taxon>Sar</taxon>
        <taxon>Rhizaria</taxon>
        <taxon>Endomyxa</taxon>
        <taxon>Phytomyxea</taxon>
        <taxon>Plasmodiophorida</taxon>
        <taxon>Plasmodiophoridae</taxon>
        <taxon>Plasmodiophora</taxon>
    </lineage>
</organism>
<evidence type="ECO:0000313" key="1">
    <source>
        <dbReference type="EMBL" id="CEP02334.1"/>
    </source>
</evidence>
<dbReference type="OMA" id="DKYPRFG"/>
<dbReference type="STRING" id="37360.A0A0G4J4P2"/>
<keyword evidence="3" id="KW-1185">Reference proteome</keyword>
<dbReference type="EMBL" id="OVEO01000001">
    <property type="protein sequence ID" value="SPQ93739.1"/>
    <property type="molecule type" value="Genomic_DNA"/>
</dbReference>
<dbReference type="OrthoDB" id="7827681at2759"/>
<dbReference type="InterPro" id="IPR027246">
    <property type="entry name" value="Porin_Euk/Tom40"/>
</dbReference>
<dbReference type="GO" id="GO:0005741">
    <property type="term" value="C:mitochondrial outer membrane"/>
    <property type="evidence" value="ECO:0007669"/>
    <property type="project" value="InterPro"/>
</dbReference>
<dbReference type="Proteomes" id="UP000039324">
    <property type="component" value="Unassembled WGS sequence"/>
</dbReference>
<reference evidence="2 4" key="2">
    <citation type="submission" date="2018-03" db="EMBL/GenBank/DDBJ databases">
        <authorList>
            <person name="Fogelqvist J."/>
        </authorList>
    </citation>
    <scope>NUCLEOTIDE SEQUENCE [LARGE SCALE GENOMIC DNA]</scope>
</reference>
<dbReference type="PANTHER" id="PTHR11743:SF70">
    <property type="entry name" value="GH26960P-RELATED"/>
    <property type="match status" value="1"/>
</dbReference>
<keyword evidence="2" id="KW-0496">Mitochondrion</keyword>
<dbReference type="Gene3D" id="2.40.160.10">
    <property type="entry name" value="Porin"/>
    <property type="match status" value="1"/>
</dbReference>
<dbReference type="InterPro" id="IPR001925">
    <property type="entry name" value="Porin_Euk"/>
</dbReference>
<evidence type="ECO:0000313" key="2">
    <source>
        <dbReference type="EMBL" id="SPQ93739.1"/>
    </source>
</evidence>
<dbReference type="PANTHER" id="PTHR11743">
    <property type="entry name" value="VOLTAGE-DEPENDENT ANION-SELECTIVE CHANNEL"/>
    <property type="match status" value="1"/>
</dbReference>